<dbReference type="RefSeq" id="WP_153974598.1">
    <property type="nucleotide sequence ID" value="NZ_CP039268.1"/>
</dbReference>
<sequence length="177" mass="20440">MKLIQAASAIALIATTTTSLAWYAAPYPATAPSADQFKALIEQQQAMFEQHDKAMREAFEAQRQFFEQQRAWFDRNRPAWLASPEPPAAPEFGEYPKASELPKRPELGQFPAMPDSLEAHRREMDAYREQVKQRIEEHREAMKHWIEERRAEHPSRHLAKLPQHQAQAPVESSTQTH</sequence>
<name>A0A6I6EE28_THETI</name>
<feature type="chain" id="PRO_5026357937" description="DUF3106 domain-containing protein" evidence="2">
    <location>
        <begin position="25"/>
        <end position="177"/>
    </location>
</feature>
<dbReference type="KEGG" id="ttp:E6P07_04990"/>
<feature type="compositionally biased region" description="Basic and acidic residues" evidence="1">
    <location>
        <begin position="145"/>
        <end position="155"/>
    </location>
</feature>
<evidence type="ECO:0000256" key="1">
    <source>
        <dbReference type="SAM" id="MobiDB-lite"/>
    </source>
</evidence>
<evidence type="ECO:0000256" key="2">
    <source>
        <dbReference type="SAM" id="SignalP"/>
    </source>
</evidence>
<keyword evidence="4" id="KW-1185">Reference proteome</keyword>
<accession>A0A6I6EE28</accession>
<feature type="compositionally biased region" description="Polar residues" evidence="1">
    <location>
        <begin position="164"/>
        <end position="177"/>
    </location>
</feature>
<protein>
    <recommendedName>
        <fullName evidence="5">DUF3106 domain-containing protein</fullName>
    </recommendedName>
</protein>
<organism evidence="3 4">
    <name type="scientific">Thermochromatium tepidum ATCC 43061</name>
    <dbReference type="NCBI Taxonomy" id="316276"/>
    <lineage>
        <taxon>Bacteria</taxon>
        <taxon>Pseudomonadati</taxon>
        <taxon>Pseudomonadota</taxon>
        <taxon>Gammaproteobacteria</taxon>
        <taxon>Chromatiales</taxon>
        <taxon>Chromatiaceae</taxon>
        <taxon>Thermochromatium</taxon>
    </lineage>
</organism>
<feature type="signal peptide" evidence="2">
    <location>
        <begin position="1"/>
        <end position="24"/>
    </location>
</feature>
<proteinExistence type="predicted"/>
<evidence type="ECO:0000313" key="4">
    <source>
        <dbReference type="Proteomes" id="UP000426424"/>
    </source>
</evidence>
<dbReference type="OrthoDB" id="5766792at2"/>
<feature type="region of interest" description="Disordered" evidence="1">
    <location>
        <begin position="145"/>
        <end position="177"/>
    </location>
</feature>
<evidence type="ECO:0000313" key="3">
    <source>
        <dbReference type="EMBL" id="QGU32400.1"/>
    </source>
</evidence>
<dbReference type="EMBL" id="CP039268">
    <property type="protein sequence ID" value="QGU32400.1"/>
    <property type="molecule type" value="Genomic_DNA"/>
</dbReference>
<dbReference type="Proteomes" id="UP000426424">
    <property type="component" value="Chromosome"/>
</dbReference>
<evidence type="ECO:0008006" key="5">
    <source>
        <dbReference type="Google" id="ProtNLM"/>
    </source>
</evidence>
<feature type="region of interest" description="Disordered" evidence="1">
    <location>
        <begin position="82"/>
        <end position="112"/>
    </location>
</feature>
<keyword evidence="2" id="KW-0732">Signal</keyword>
<reference evidence="3 4" key="1">
    <citation type="submission" date="2019-12" db="EMBL/GenBank/DDBJ databases">
        <title>The complete genome of the thermophilic, anoxygenic phototrophic gammaproteobacterium Thermochromatium tepidum.</title>
        <authorList>
            <person name="Sattley W.M."/>
            <person name="Swingley W.D."/>
            <person name="Burchell B.M."/>
            <person name="Gurbani S.A."/>
            <person name="Kujawa C.M."/>
            <person name="Nuccio D.A."/>
            <person name="Schladweiler J."/>
            <person name="Shaffer K.N."/>
            <person name="Stokes L.M."/>
            <person name="Touchman J.W."/>
            <person name="Blankenship R.E."/>
            <person name="Madigan M.T."/>
        </authorList>
    </citation>
    <scope>NUCLEOTIDE SEQUENCE [LARGE SCALE GENOMIC DNA]</scope>
    <source>
        <strain evidence="3 4">ATCC 43061</strain>
    </source>
</reference>
<dbReference type="AlphaFoldDB" id="A0A6I6EE28"/>
<gene>
    <name evidence="3" type="ORF">E6P07_04990</name>
</gene>